<evidence type="ECO:0000313" key="2">
    <source>
        <dbReference type="Proteomes" id="UP000016536"/>
    </source>
</evidence>
<comment type="caution">
    <text evidence="1">The sequence shown here is derived from an EMBL/GenBank/DDBJ whole genome shotgun (WGS) entry which is preliminary data.</text>
</comment>
<organism evidence="1 2">
    <name type="scientific">Actinomyces johnsonii F0542</name>
    <dbReference type="NCBI Taxonomy" id="1321818"/>
    <lineage>
        <taxon>Bacteria</taxon>
        <taxon>Bacillati</taxon>
        <taxon>Actinomycetota</taxon>
        <taxon>Actinomycetes</taxon>
        <taxon>Actinomycetales</taxon>
        <taxon>Actinomycetaceae</taxon>
        <taxon>Actinomyces</taxon>
    </lineage>
</organism>
<dbReference type="RefSeq" id="WP_021610510.1">
    <property type="nucleotide sequence ID" value="NZ_KE952096.1"/>
</dbReference>
<protein>
    <recommendedName>
        <fullName evidence="3">Bacteriocin-protection protein, YdeI/OmpD-associated family</fullName>
    </recommendedName>
</protein>
<evidence type="ECO:0008006" key="3">
    <source>
        <dbReference type="Google" id="ProtNLM"/>
    </source>
</evidence>
<sequence length="87" mass="10033">HKLRIRTLDPLSTAKQLEGKVMSDERVAIPEELAEAFSQHEVAEKIFTTLPPSHQKEYLRWIGGARRADTRRRRAARAVKMMIDKHG</sequence>
<feature type="non-terminal residue" evidence="1">
    <location>
        <position position="1"/>
    </location>
</feature>
<dbReference type="Pfam" id="PF13376">
    <property type="entry name" value="OmdA"/>
    <property type="match status" value="1"/>
</dbReference>
<dbReference type="EMBL" id="AWSE01000053">
    <property type="protein sequence ID" value="ERH24664.1"/>
    <property type="molecule type" value="Genomic_DNA"/>
</dbReference>
<accession>U1QSS6</accession>
<dbReference type="Proteomes" id="UP000016536">
    <property type="component" value="Unassembled WGS sequence"/>
</dbReference>
<evidence type="ECO:0000313" key="1">
    <source>
        <dbReference type="EMBL" id="ERH24664.1"/>
    </source>
</evidence>
<proteinExistence type="predicted"/>
<gene>
    <name evidence="1" type="ORF">HMPREF1979_01168</name>
</gene>
<keyword evidence="2" id="KW-1185">Reference proteome</keyword>
<dbReference type="PATRIC" id="fig|1321818.3.peg.977"/>
<name>U1QSS6_9ACTO</name>
<dbReference type="AlphaFoldDB" id="U1QSS6"/>
<dbReference type="HOGENOM" id="CLU_191032_0_0_11"/>
<reference evidence="1 2" key="1">
    <citation type="submission" date="2013-08" db="EMBL/GenBank/DDBJ databases">
        <authorList>
            <person name="Weinstock G."/>
            <person name="Sodergren E."/>
            <person name="Wylie T."/>
            <person name="Fulton L."/>
            <person name="Fulton R."/>
            <person name="Fronick C."/>
            <person name="O'Laughlin M."/>
            <person name="Godfrey J."/>
            <person name="Miner T."/>
            <person name="Herter B."/>
            <person name="Appelbaum E."/>
            <person name="Cordes M."/>
            <person name="Lek S."/>
            <person name="Wollam A."/>
            <person name="Pepin K.H."/>
            <person name="Palsikar V.B."/>
            <person name="Mitreva M."/>
            <person name="Wilson R.K."/>
        </authorList>
    </citation>
    <scope>NUCLEOTIDE SEQUENCE [LARGE SCALE GENOMIC DNA]</scope>
    <source>
        <strain evidence="1 2">F0542</strain>
    </source>
</reference>